<evidence type="ECO:0000256" key="1">
    <source>
        <dbReference type="SAM" id="SignalP"/>
    </source>
</evidence>
<dbReference type="Pfam" id="PF14100">
    <property type="entry name" value="DUF6807"/>
    <property type="match status" value="1"/>
</dbReference>
<organism evidence="2 3">
    <name type="scientific">Blastopirellula retiformator</name>
    <dbReference type="NCBI Taxonomy" id="2527970"/>
    <lineage>
        <taxon>Bacteria</taxon>
        <taxon>Pseudomonadati</taxon>
        <taxon>Planctomycetota</taxon>
        <taxon>Planctomycetia</taxon>
        <taxon>Pirellulales</taxon>
        <taxon>Pirellulaceae</taxon>
        <taxon>Blastopirellula</taxon>
    </lineage>
</organism>
<name>A0A5C5UZ66_9BACT</name>
<dbReference type="RefSeq" id="WP_146435508.1">
    <property type="nucleotide sequence ID" value="NZ_SJPF01000005.1"/>
</dbReference>
<evidence type="ECO:0008006" key="4">
    <source>
        <dbReference type="Google" id="ProtNLM"/>
    </source>
</evidence>
<evidence type="ECO:0000313" key="3">
    <source>
        <dbReference type="Proteomes" id="UP000318878"/>
    </source>
</evidence>
<feature type="chain" id="PRO_5022846238" description="Methane oxygenase PmoA" evidence="1">
    <location>
        <begin position="23"/>
        <end position="315"/>
    </location>
</feature>
<dbReference type="EMBL" id="SJPF01000005">
    <property type="protein sequence ID" value="TWT30777.1"/>
    <property type="molecule type" value="Genomic_DNA"/>
</dbReference>
<dbReference type="Proteomes" id="UP000318878">
    <property type="component" value="Unassembled WGS sequence"/>
</dbReference>
<proteinExistence type="predicted"/>
<gene>
    <name evidence="2" type="ORF">Enr8_43020</name>
</gene>
<feature type="signal peptide" evidence="1">
    <location>
        <begin position="1"/>
        <end position="22"/>
    </location>
</feature>
<comment type="caution">
    <text evidence="2">The sequence shown here is derived from an EMBL/GenBank/DDBJ whole genome shotgun (WGS) entry which is preliminary data.</text>
</comment>
<keyword evidence="1" id="KW-0732">Signal</keyword>
<reference evidence="2 3" key="1">
    <citation type="submission" date="2019-02" db="EMBL/GenBank/DDBJ databases">
        <title>Deep-cultivation of Planctomycetes and their phenomic and genomic characterization uncovers novel biology.</title>
        <authorList>
            <person name="Wiegand S."/>
            <person name="Jogler M."/>
            <person name="Boedeker C."/>
            <person name="Pinto D."/>
            <person name="Vollmers J."/>
            <person name="Rivas-Marin E."/>
            <person name="Kohn T."/>
            <person name="Peeters S.H."/>
            <person name="Heuer A."/>
            <person name="Rast P."/>
            <person name="Oberbeckmann S."/>
            <person name="Bunk B."/>
            <person name="Jeske O."/>
            <person name="Meyerdierks A."/>
            <person name="Storesund J.E."/>
            <person name="Kallscheuer N."/>
            <person name="Luecker S."/>
            <person name="Lage O.M."/>
            <person name="Pohl T."/>
            <person name="Merkel B.J."/>
            <person name="Hornburger P."/>
            <person name="Mueller R.-W."/>
            <person name="Bruemmer F."/>
            <person name="Labrenz M."/>
            <person name="Spormann A.M."/>
            <person name="Op Den Camp H."/>
            <person name="Overmann J."/>
            <person name="Amann R."/>
            <person name="Jetten M.S.M."/>
            <person name="Mascher T."/>
            <person name="Medema M.H."/>
            <person name="Devos D.P."/>
            <person name="Kaster A.-K."/>
            <person name="Ovreas L."/>
            <person name="Rohde M."/>
            <person name="Galperin M.Y."/>
            <person name="Jogler C."/>
        </authorList>
    </citation>
    <scope>NUCLEOTIDE SEQUENCE [LARGE SCALE GENOMIC DNA]</scope>
    <source>
        <strain evidence="2 3">Enr8</strain>
    </source>
</reference>
<accession>A0A5C5UZ66</accession>
<evidence type="ECO:0000313" key="2">
    <source>
        <dbReference type="EMBL" id="TWT30777.1"/>
    </source>
</evidence>
<sequence length="315" mass="34417" precursor="true">MPRCLSALALLAATLCSYSVSAADITVTETPDGADVKIDGALFTRYLKKSGAKPILYPIIGPAEMAMTRNYPMTEAGPDEKSDHIHHRSFWFTHGEVNDSDFWAEAGDKLGTIEHQSFKKLAGGEEGEIVADSVWVDRHGKKILKDERTYKFGVLGDARYIDLDVTLTATDAPVKFGDTKEGSFGIRVAGTMKIESKKGGEIVNSQGDKDLKAWGKQAPWVDYHGPVGDKTGGVAILEHPSSFRAPTYWHVRTYGLFAANPFGVHDFEGDKSLDGSYTLSPGESITFSYRVLLHRGDEKDADVAGAFESYQATKK</sequence>
<dbReference type="AlphaFoldDB" id="A0A5C5UZ66"/>
<keyword evidence="3" id="KW-1185">Reference proteome</keyword>
<dbReference type="OrthoDB" id="242279at2"/>
<dbReference type="InterPro" id="IPR029475">
    <property type="entry name" value="DUF6807"/>
</dbReference>
<protein>
    <recommendedName>
        <fullName evidence="4">Methane oxygenase PmoA</fullName>
    </recommendedName>
</protein>